<name>Q56W70_ARATH</name>
<feature type="compositionally biased region" description="Basic and acidic residues" evidence="1">
    <location>
        <begin position="1"/>
        <end position="18"/>
    </location>
</feature>
<dbReference type="AlphaFoldDB" id="Q56W70"/>
<organism evidence="2">
    <name type="scientific">Arabidopsis thaliana</name>
    <name type="common">Mouse-ear cress</name>
    <dbReference type="NCBI Taxonomy" id="3702"/>
    <lineage>
        <taxon>Eukaryota</taxon>
        <taxon>Viridiplantae</taxon>
        <taxon>Streptophyta</taxon>
        <taxon>Embryophyta</taxon>
        <taxon>Tracheophyta</taxon>
        <taxon>Spermatophyta</taxon>
        <taxon>Magnoliopsida</taxon>
        <taxon>eudicotyledons</taxon>
        <taxon>Gunneridae</taxon>
        <taxon>Pentapetalae</taxon>
        <taxon>rosids</taxon>
        <taxon>malvids</taxon>
        <taxon>Brassicales</taxon>
        <taxon>Brassicaceae</taxon>
        <taxon>Camelineae</taxon>
        <taxon>Arabidopsis</taxon>
    </lineage>
</organism>
<reference evidence="2" key="1">
    <citation type="submission" date="2005-03" db="EMBL/GenBank/DDBJ databases">
        <title>Large-scale analysis of RIKEN Arabidopsis full-length (RAFL) cDNAs.</title>
        <authorList>
            <person name="Totoki Y."/>
            <person name="Seki M."/>
            <person name="Ishida J."/>
            <person name="Nakajima M."/>
            <person name="Enju A."/>
            <person name="Kamiya A."/>
            <person name="Narusaka M."/>
            <person name="Shin-i T."/>
            <person name="Nakagawa M."/>
            <person name="Sakamoto N."/>
            <person name="Oishi K."/>
            <person name="Kohara Y."/>
            <person name="Kobayashi M."/>
            <person name="Toyoda A."/>
            <person name="Sakaki Y."/>
            <person name="Sakurai T."/>
            <person name="Iida K."/>
            <person name="Akiyama K."/>
            <person name="Satou M."/>
            <person name="Toyoda T."/>
            <person name="Konagaya A."/>
            <person name="Carninci P."/>
            <person name="Kawai J."/>
            <person name="Hayashizaki Y."/>
            <person name="Shinozaki K."/>
        </authorList>
    </citation>
    <scope>NUCLEOTIDE SEQUENCE</scope>
</reference>
<evidence type="ECO:0000313" key="2">
    <source>
        <dbReference type="EMBL" id="BAD95305.1"/>
    </source>
</evidence>
<sequence length="65" mass="7005">MSKPFGEDGEKEDKDKTKSIHAGACSGPTGEENLRVLAPKEGHVHHHLHVVMSSSFVHGSIVHHG</sequence>
<proteinExistence type="evidence at transcript level"/>
<dbReference type="EMBL" id="AK222177">
    <property type="protein sequence ID" value="BAD95305.1"/>
    <property type="molecule type" value="mRNA"/>
</dbReference>
<protein>
    <submittedName>
        <fullName evidence="2">Uncharacterized protein</fullName>
    </submittedName>
</protein>
<accession>Q56W70</accession>
<feature type="region of interest" description="Disordered" evidence="1">
    <location>
        <begin position="1"/>
        <end position="32"/>
    </location>
</feature>
<evidence type="ECO:0000256" key="1">
    <source>
        <dbReference type="SAM" id="MobiDB-lite"/>
    </source>
</evidence>